<organism evidence="1 2">
    <name type="scientific">Turicibacter sanguinis</name>
    <dbReference type="NCBI Taxonomy" id="154288"/>
    <lineage>
        <taxon>Bacteria</taxon>
        <taxon>Bacillati</taxon>
        <taxon>Bacillota</taxon>
        <taxon>Erysipelotrichia</taxon>
        <taxon>Erysipelotrichales</taxon>
        <taxon>Turicibacteraceae</taxon>
        <taxon>Turicibacter</taxon>
    </lineage>
</organism>
<accession>A0A9X4XEV6</accession>
<gene>
    <name evidence="1" type="ORF">GMA92_09625</name>
</gene>
<reference evidence="1 2" key="1">
    <citation type="journal article" date="2019" name="Nat. Med.">
        <title>A library of human gut bacterial isolates paired with longitudinal multiomics data enables mechanistic microbiome research.</title>
        <authorList>
            <person name="Poyet M."/>
            <person name="Groussin M."/>
            <person name="Gibbons S.M."/>
            <person name="Avila-Pacheco J."/>
            <person name="Jiang X."/>
            <person name="Kearney S.M."/>
            <person name="Perrotta A.R."/>
            <person name="Berdy B."/>
            <person name="Zhao S."/>
            <person name="Lieberman T.D."/>
            <person name="Swanson P.K."/>
            <person name="Smith M."/>
            <person name="Roesemann S."/>
            <person name="Alexander J.E."/>
            <person name="Rich S.A."/>
            <person name="Livny J."/>
            <person name="Vlamakis H."/>
            <person name="Clish C."/>
            <person name="Bullock K."/>
            <person name="Deik A."/>
            <person name="Scott J."/>
            <person name="Pierce K.A."/>
            <person name="Xavier R.J."/>
            <person name="Alm E.J."/>
        </authorList>
    </citation>
    <scope>NUCLEOTIDE SEQUENCE [LARGE SCALE GENOMIC DNA]</scope>
    <source>
        <strain evidence="1 2">BIOML-A198</strain>
    </source>
</reference>
<comment type="caution">
    <text evidence="1">The sequence shown here is derived from an EMBL/GenBank/DDBJ whole genome shotgun (WGS) entry which is preliminary data.</text>
</comment>
<proteinExistence type="predicted"/>
<dbReference type="InterPro" id="IPR009303">
    <property type="entry name" value="DUF960"/>
</dbReference>
<dbReference type="Gene3D" id="3.10.450.150">
    <property type="entry name" value="enterococcus faecalis protein"/>
    <property type="match status" value="1"/>
</dbReference>
<evidence type="ECO:0000313" key="1">
    <source>
        <dbReference type="EMBL" id="MTK21678.1"/>
    </source>
</evidence>
<evidence type="ECO:0008006" key="3">
    <source>
        <dbReference type="Google" id="ProtNLM"/>
    </source>
</evidence>
<protein>
    <recommendedName>
        <fullName evidence="3">DUF960 domain-containing protein</fullName>
    </recommendedName>
</protein>
<dbReference type="EMBL" id="WMQE01000020">
    <property type="protein sequence ID" value="MTK21678.1"/>
    <property type="molecule type" value="Genomic_DNA"/>
</dbReference>
<evidence type="ECO:0000313" key="2">
    <source>
        <dbReference type="Proteomes" id="UP000487649"/>
    </source>
</evidence>
<dbReference type="Proteomes" id="UP000487649">
    <property type="component" value="Unassembled WGS sequence"/>
</dbReference>
<sequence length="94" mass="11322">MKRYLTRGTNDQIPIDIQFFCWQCYEAAKARGEYDYLQVFELTVTADHMQQIEHRQEVPEYKQVYQINSLNPMKQKIFIIDEGEYATMLLAEEY</sequence>
<name>A0A9X4XEV6_9FIRM</name>
<dbReference type="AlphaFoldDB" id="A0A9X4XEV6"/>
<dbReference type="Pfam" id="PF06124">
    <property type="entry name" value="DUF960"/>
    <property type="match status" value="1"/>
</dbReference>
<dbReference type="RefSeq" id="WP_155222932.1">
    <property type="nucleotide sequence ID" value="NZ_JADPFQ010000032.1"/>
</dbReference>